<dbReference type="HOGENOM" id="CLU_1048527_0_0_11"/>
<dbReference type="STRING" id="558173.CDOO_03865"/>
<reference evidence="2 3" key="1">
    <citation type="submission" date="2013-09" db="EMBL/GenBank/DDBJ databases">
        <title>Complete genome sequence of Corynebacterium doosanense CAU 212(T) (=DSM 45436(T)), isolated from activated sludge.</title>
        <authorList>
            <person name="Schaffert L."/>
            <person name="Albersmeier A."/>
            <person name="Kalinowski J."/>
            <person name="Ruckert C."/>
        </authorList>
    </citation>
    <scope>NUCLEOTIDE SEQUENCE [LARGE SCALE GENOMIC DNA]</scope>
    <source>
        <strain evidence="2 3">CAU 212</strain>
    </source>
</reference>
<protein>
    <submittedName>
        <fullName evidence="2">Uncharacterized protein</fullName>
    </submittedName>
</protein>
<feature type="region of interest" description="Disordered" evidence="1">
    <location>
        <begin position="230"/>
        <end position="265"/>
    </location>
</feature>
<evidence type="ECO:0000313" key="2">
    <source>
        <dbReference type="EMBL" id="AIT62230.1"/>
    </source>
</evidence>
<sequence>MEQDMSDGFGHDIFTVLAALMMASLAAAQEQEAQAQRQAALDDEQRRTEQRRAEKKALCDREKAQADYESRWDVKTRRQIDAAKAAVRMQKFKPATTRAICARLDCLGGPLAEIAEGSVHATSRRAVGDEITLWERDLSALAAADRGLIPGDDRRVEAARTRIAELVSAHEAGLASRGLDAPTAGVLSVDWEALADRARRGAEDAEAVAAAGPGGPAEGRSTAIEDLRLALDKGSDRSDKGGRGSQRTAPTPPRPTKTTDYGMEL</sequence>
<keyword evidence="3" id="KW-1185">Reference proteome</keyword>
<dbReference type="eggNOG" id="ENOG5031MDU">
    <property type="taxonomic scope" value="Bacteria"/>
</dbReference>
<dbReference type="AlphaFoldDB" id="A0A097IJD6"/>
<accession>A0A097IJD6</accession>
<evidence type="ECO:0000256" key="1">
    <source>
        <dbReference type="SAM" id="MobiDB-lite"/>
    </source>
</evidence>
<dbReference type="EMBL" id="CP006764">
    <property type="protein sequence ID" value="AIT62230.1"/>
    <property type="molecule type" value="Genomic_DNA"/>
</dbReference>
<proteinExistence type="predicted"/>
<dbReference type="Proteomes" id="UP000029914">
    <property type="component" value="Chromosome"/>
</dbReference>
<evidence type="ECO:0000313" key="3">
    <source>
        <dbReference type="Proteomes" id="UP000029914"/>
    </source>
</evidence>
<feature type="region of interest" description="Disordered" evidence="1">
    <location>
        <begin position="36"/>
        <end position="57"/>
    </location>
</feature>
<gene>
    <name evidence="2" type="ORF">CDOO_03865</name>
</gene>
<feature type="compositionally biased region" description="Basic and acidic residues" evidence="1">
    <location>
        <begin position="230"/>
        <end position="242"/>
    </location>
</feature>
<organism evidence="2 3">
    <name type="scientific">Corynebacterium doosanense CAU 212 = DSM 45436</name>
    <dbReference type="NCBI Taxonomy" id="558173"/>
    <lineage>
        <taxon>Bacteria</taxon>
        <taxon>Bacillati</taxon>
        <taxon>Actinomycetota</taxon>
        <taxon>Actinomycetes</taxon>
        <taxon>Mycobacteriales</taxon>
        <taxon>Corynebacteriaceae</taxon>
        <taxon>Corynebacterium</taxon>
    </lineage>
</organism>
<feature type="compositionally biased region" description="Basic and acidic residues" evidence="1">
    <location>
        <begin position="43"/>
        <end position="57"/>
    </location>
</feature>
<name>A0A097IJD6_9CORY</name>
<dbReference type="KEGG" id="cdo:CDOO_03865"/>